<proteinExistence type="predicted"/>
<feature type="region of interest" description="Disordered" evidence="3">
    <location>
        <begin position="458"/>
        <end position="485"/>
    </location>
</feature>
<dbReference type="EMBL" id="JACHMG010000001">
    <property type="protein sequence ID" value="MBB4683966.1"/>
    <property type="molecule type" value="Genomic_DNA"/>
</dbReference>
<dbReference type="Proteomes" id="UP000581769">
    <property type="component" value="Unassembled WGS sequence"/>
</dbReference>
<dbReference type="SMART" id="SM00857">
    <property type="entry name" value="Resolvase"/>
    <property type="match status" value="1"/>
</dbReference>
<dbReference type="GO" id="GO:0000150">
    <property type="term" value="F:DNA strand exchange activity"/>
    <property type="evidence" value="ECO:0007669"/>
    <property type="project" value="InterPro"/>
</dbReference>
<evidence type="ECO:0000313" key="5">
    <source>
        <dbReference type="EMBL" id="MBB4683966.1"/>
    </source>
</evidence>
<dbReference type="Gene3D" id="3.40.50.1390">
    <property type="entry name" value="Resolvase, N-terminal catalytic domain"/>
    <property type="match status" value="1"/>
</dbReference>
<protein>
    <submittedName>
        <fullName evidence="5">DNA invertase Pin-like site-specific DNA recombinase</fullName>
    </submittedName>
</protein>
<dbReference type="InterPro" id="IPR006119">
    <property type="entry name" value="Resolv_N"/>
</dbReference>
<dbReference type="InterPro" id="IPR011109">
    <property type="entry name" value="DNA_bind_recombinase_dom"/>
</dbReference>
<gene>
    <name evidence="5" type="ORF">BJY18_001451</name>
</gene>
<name>A0A840INM2_9PSEU</name>
<evidence type="ECO:0000313" key="6">
    <source>
        <dbReference type="Proteomes" id="UP000581769"/>
    </source>
</evidence>
<dbReference type="PANTHER" id="PTHR30461">
    <property type="entry name" value="DNA-INVERTASE FROM LAMBDOID PROPHAGE"/>
    <property type="match status" value="1"/>
</dbReference>
<dbReference type="PANTHER" id="PTHR30461:SF2">
    <property type="entry name" value="SERINE RECOMBINASE PINE-RELATED"/>
    <property type="match status" value="1"/>
</dbReference>
<feature type="domain" description="Recombinase" evidence="4">
    <location>
        <begin position="163"/>
        <end position="271"/>
    </location>
</feature>
<dbReference type="SUPFAM" id="SSF53041">
    <property type="entry name" value="Resolvase-like"/>
    <property type="match status" value="1"/>
</dbReference>
<dbReference type="GO" id="GO:0003677">
    <property type="term" value="F:DNA binding"/>
    <property type="evidence" value="ECO:0007669"/>
    <property type="project" value="UniProtKB-KW"/>
</dbReference>
<dbReference type="AlphaFoldDB" id="A0A840INM2"/>
<dbReference type="InterPro" id="IPR050639">
    <property type="entry name" value="SSR_resolvase"/>
</dbReference>
<reference evidence="5 6" key="1">
    <citation type="submission" date="2020-08" db="EMBL/GenBank/DDBJ databases">
        <title>Sequencing the genomes of 1000 actinobacteria strains.</title>
        <authorList>
            <person name="Klenk H.-P."/>
        </authorList>
    </citation>
    <scope>NUCLEOTIDE SEQUENCE [LARGE SCALE GENOMIC DNA]</scope>
    <source>
        <strain evidence="5 6">DSM 45859</strain>
    </source>
</reference>
<dbReference type="PROSITE" id="PS51737">
    <property type="entry name" value="RECOMBINASE_DNA_BIND"/>
    <property type="match status" value="1"/>
</dbReference>
<accession>A0A840INM2</accession>
<keyword evidence="2" id="KW-0233">DNA recombination</keyword>
<feature type="region of interest" description="Disordered" evidence="3">
    <location>
        <begin position="142"/>
        <end position="172"/>
    </location>
</feature>
<dbReference type="CDD" id="cd00338">
    <property type="entry name" value="Ser_Recombinase"/>
    <property type="match status" value="1"/>
</dbReference>
<organism evidence="5 6">
    <name type="scientific">Amycolatopsis jiangsuensis</name>
    <dbReference type="NCBI Taxonomy" id="1181879"/>
    <lineage>
        <taxon>Bacteria</taxon>
        <taxon>Bacillati</taxon>
        <taxon>Actinomycetota</taxon>
        <taxon>Actinomycetes</taxon>
        <taxon>Pseudonocardiales</taxon>
        <taxon>Pseudonocardiaceae</taxon>
        <taxon>Amycolatopsis</taxon>
    </lineage>
</organism>
<feature type="compositionally biased region" description="Basic and acidic residues" evidence="3">
    <location>
        <begin position="465"/>
        <end position="475"/>
    </location>
</feature>
<dbReference type="InterPro" id="IPR038109">
    <property type="entry name" value="DNA_bind_recomb_sf"/>
</dbReference>
<comment type="caution">
    <text evidence="5">The sequence shown here is derived from an EMBL/GenBank/DDBJ whole genome shotgun (WGS) entry which is preliminary data.</text>
</comment>
<keyword evidence="1" id="KW-0238">DNA-binding</keyword>
<evidence type="ECO:0000259" key="4">
    <source>
        <dbReference type="PROSITE" id="PS51737"/>
    </source>
</evidence>
<evidence type="ECO:0000256" key="2">
    <source>
        <dbReference type="ARBA" id="ARBA00023172"/>
    </source>
</evidence>
<keyword evidence="6" id="KW-1185">Reference proteome</keyword>
<dbReference type="Pfam" id="PF00239">
    <property type="entry name" value="Resolvase"/>
    <property type="match status" value="1"/>
</dbReference>
<dbReference type="Gene3D" id="3.90.1750.20">
    <property type="entry name" value="Putative Large Serine Recombinase, Chain B, Domain 2"/>
    <property type="match status" value="1"/>
</dbReference>
<dbReference type="InterPro" id="IPR036162">
    <property type="entry name" value="Resolvase-like_N_sf"/>
</dbReference>
<evidence type="ECO:0000256" key="3">
    <source>
        <dbReference type="SAM" id="MobiDB-lite"/>
    </source>
</evidence>
<sequence>MSKVPETGELEKIDTQWADNRTVITRVGACLGVELKDGLSAWKRGVRRPGWERLLERVESGESDGIVVWHTDRLFRQPRDLETLIELGERGFKVYSAHGERDLADPDDRFILRIEVAHAARSSDDTSRRLKRRFATYREQGKDTGGQRRFGFPGRDTRWVPGPDETNADRPQVAGEQVERERAAIRDGAELLLSEDGSAQKVADLWNGRGLRSVNGLEFTADTATAIMKRQALGGFIVHHGAVAGRLPGVPVLDQRTFERVQALYAGRKRGRVAGKAHVGTGILRCAVCGRKLSARNNKEATYPEDGQWRYQYFCPKQRRGCGTVFIDGRAVDRELLAFTVARLLDEQHAREVSALQSRTSDRLGEVRAEITQIEGLQQALSERLGARRISLDAFDVANEPLATDLARLSAERFALTAQGPAGPTEAASAQTLADEWETGDIAERRAMLTRALGRDRMMVSPADRTGKRSFDRNRLRPLPPPEVP</sequence>
<evidence type="ECO:0000256" key="1">
    <source>
        <dbReference type="ARBA" id="ARBA00023125"/>
    </source>
</evidence>